<feature type="domain" description="Carrier" evidence="2">
    <location>
        <begin position="530"/>
        <end position="607"/>
    </location>
</feature>
<dbReference type="GO" id="GO:0043041">
    <property type="term" value="P:amino acid activation for nonribosomal peptide biosynthetic process"/>
    <property type="evidence" value="ECO:0007669"/>
    <property type="project" value="TreeGrafter"/>
</dbReference>
<dbReference type="Gene3D" id="2.160.10.10">
    <property type="entry name" value="Hexapeptide repeat proteins"/>
    <property type="match status" value="1"/>
</dbReference>
<dbReference type="PROSITE" id="PS00455">
    <property type="entry name" value="AMP_BINDING"/>
    <property type="match status" value="1"/>
</dbReference>
<evidence type="ECO:0000256" key="1">
    <source>
        <dbReference type="SAM" id="Phobius"/>
    </source>
</evidence>
<feature type="transmembrane region" description="Helical" evidence="1">
    <location>
        <begin position="872"/>
        <end position="891"/>
    </location>
</feature>
<accession>A0A6S6U7R9</accession>
<evidence type="ECO:0000313" key="3">
    <source>
        <dbReference type="EMBL" id="CAA6827728.1"/>
    </source>
</evidence>
<keyword evidence="1" id="KW-0812">Transmembrane</keyword>
<dbReference type="SUPFAM" id="SSF56801">
    <property type="entry name" value="Acetyl-CoA synthetase-like"/>
    <property type="match status" value="1"/>
</dbReference>
<keyword evidence="1" id="KW-0472">Membrane</keyword>
<evidence type="ECO:0000259" key="2">
    <source>
        <dbReference type="PROSITE" id="PS50075"/>
    </source>
</evidence>
<organism evidence="3">
    <name type="scientific">uncultured Thiotrichaceae bacterium</name>
    <dbReference type="NCBI Taxonomy" id="298394"/>
    <lineage>
        <taxon>Bacteria</taxon>
        <taxon>Pseudomonadati</taxon>
        <taxon>Pseudomonadota</taxon>
        <taxon>Gammaproteobacteria</taxon>
        <taxon>Thiotrichales</taxon>
        <taxon>Thiotrichaceae</taxon>
        <taxon>environmental samples</taxon>
    </lineage>
</organism>
<dbReference type="Gene3D" id="1.10.1200.10">
    <property type="entry name" value="ACP-like"/>
    <property type="match status" value="1"/>
</dbReference>
<dbReference type="InterPro" id="IPR009081">
    <property type="entry name" value="PP-bd_ACP"/>
</dbReference>
<dbReference type="InterPro" id="IPR010071">
    <property type="entry name" value="AA_adenyl_dom"/>
</dbReference>
<dbReference type="Gene3D" id="3.30.300.30">
    <property type="match status" value="1"/>
</dbReference>
<dbReference type="SUPFAM" id="SSF47336">
    <property type="entry name" value="ACP-like"/>
    <property type="match status" value="1"/>
</dbReference>
<dbReference type="InterPro" id="IPR042099">
    <property type="entry name" value="ANL_N_sf"/>
</dbReference>
<dbReference type="InterPro" id="IPR012728">
    <property type="entry name" value="Pls/PosA_C"/>
</dbReference>
<dbReference type="PANTHER" id="PTHR45527">
    <property type="entry name" value="NONRIBOSOMAL PEPTIDE SYNTHETASE"/>
    <property type="match status" value="1"/>
</dbReference>
<feature type="transmembrane region" description="Helical" evidence="1">
    <location>
        <begin position="1164"/>
        <end position="1186"/>
    </location>
</feature>
<dbReference type="CDD" id="cd05930">
    <property type="entry name" value="A_NRPS"/>
    <property type="match status" value="1"/>
</dbReference>
<feature type="transmembrane region" description="Helical" evidence="1">
    <location>
        <begin position="1133"/>
        <end position="1158"/>
    </location>
</feature>
<feature type="transmembrane region" description="Helical" evidence="1">
    <location>
        <begin position="717"/>
        <end position="740"/>
    </location>
</feature>
<feature type="transmembrane region" description="Helical" evidence="1">
    <location>
        <begin position="675"/>
        <end position="697"/>
    </location>
</feature>
<dbReference type="Pfam" id="PF00550">
    <property type="entry name" value="PP-binding"/>
    <property type="match status" value="1"/>
</dbReference>
<dbReference type="PANTHER" id="PTHR45527:SF1">
    <property type="entry name" value="FATTY ACID SYNTHASE"/>
    <property type="match status" value="1"/>
</dbReference>
<feature type="transmembrane region" description="Helical" evidence="1">
    <location>
        <begin position="920"/>
        <end position="942"/>
    </location>
</feature>
<dbReference type="PROSITE" id="PS50075">
    <property type="entry name" value="CARRIER"/>
    <property type="match status" value="1"/>
</dbReference>
<dbReference type="Pfam" id="PF13193">
    <property type="entry name" value="AMP-binding_C"/>
    <property type="match status" value="1"/>
</dbReference>
<dbReference type="GO" id="GO:0005737">
    <property type="term" value="C:cytoplasm"/>
    <property type="evidence" value="ECO:0007669"/>
    <property type="project" value="TreeGrafter"/>
</dbReference>
<dbReference type="SUPFAM" id="SSF51161">
    <property type="entry name" value="Trimeric LpxA-like enzymes"/>
    <property type="match status" value="2"/>
</dbReference>
<keyword evidence="1" id="KW-1133">Transmembrane helix</keyword>
<dbReference type="Gene3D" id="3.40.50.12780">
    <property type="entry name" value="N-terminal domain of ligase-like"/>
    <property type="match status" value="1"/>
</dbReference>
<feature type="transmembrane region" description="Helical" evidence="1">
    <location>
        <begin position="630"/>
        <end position="655"/>
    </location>
</feature>
<protein>
    <recommendedName>
        <fullName evidence="2">Carrier domain-containing protein</fullName>
    </recommendedName>
</protein>
<sequence length="1355" mass="151219">MLINHNASNEIRWNRGERLNHLFERRCDQLVAEGKADHLAVYSHDRELTFTQLDVWANQCARYLFAQGIRAGDRVGVMFDKVPETYAALLAIMKLNVAFVPVDASFPNDRIAFIFEDAEVKAIVSLSCFAEKLEGFSLPVLFIDTAEKRITSMRPERLDATECEEIEDQLSYIIYTSGTTGKPKGVTIEHAAICNFVSVAAEIYGVTENDRSYQGMTIAFDFSVEELWVPLMAGATLVPGKPGVSLVGDELADYLLQYNITYLAIVPTLLATINKELPALKTLLVSGEACPPNLVNRWHQSGRIILNAYGPTEATVTCTLTELYPNKPVTIGQPLPTYTMLILDENSDRELMDGDTGEIAVAGVGLARDYLNRPQLTRQKFIPDFLGVPNNPTQRIYRTGDLGRINSQGEIEYLGRIDTQVKIRGYRIELGEIESVLMKLPEVAHVVVNTWENAQDVTELAAYYSLKPGQSAPRSTQISELMSAELPAYMRPAYLMELPVIPMTPSNKVDRNALPSPSGARFFIESAYVAPESATEEVLATTLASVMDLPRISITQDFFKELGAHSLLMAQFAAKVRQIPDLVSLSMSDIYQNPSIRQLAALLDERSGENTDNGNIVETARRPLHIPSNFSYFGCGTLQFLFSFTYSLFLFWFMIEGVKWTYKNVGNWTDLYVHIVVFASLTFVVFSVIPILAKWLLIGKWKAQSFPVWSLRYFRFWVVKTLLQLSPMMLFVGSPLYNIYLRLLGAKIGKDVVIQSRIFPLTTDLLTLGEKTILRKGVMAPGYRAESGYITLGAVTIGSQCYVGVASVVDIDSEMEDDTQLAHTSSLHRSQRLISGKRYHGSPAQETSTHFSDLESMEVSNLRKVLYTLYQLALPLLILTPVVIMVLYSLLPVLSVQGIEDGKVTAGFFDNKWLDVARELLPITTILFFGSLLIGLLVVFVVPRICHLFLKEGKTYVLYGVHYQLQLIIERTSNFKIYNLLFGDSSAIVYYMRWVGYNLNKVFQTGSNFGVNQKHDNPFFCNIGSSTMAADGLTMINEEMSSTSFVLHTTKIGSHNYLGNFINVPWNNKVGDNCLLGSKVMLPVDGTVRENVGLLGSPSFEIPRAVDQDKDLITQIDEQTRLRKLKQKNLHNTVTALAFLTGAWGGLYIILLATYLNFSFLAEYGILSVAVYALLFPALVTAYYVLLERGSLGFKGLKPRHVSIYDYYFWTHERYWKFTAHPLDYMYRGTPMKTIVNRLLGVKVGKKVFDDGSMIVEKALISIGDYASLNQGASIQGHSLEEGAFKSDYIEVGKGCTISCGALVHYGVKMADNVVVETDSFLMKGEMPTTNSIWRGNPAKPVSLAVTTADSKCLA</sequence>
<dbReference type="InterPro" id="IPR045851">
    <property type="entry name" value="AMP-bd_C_sf"/>
</dbReference>
<dbReference type="NCBIfam" id="TIGR01733">
    <property type="entry name" value="AA-adenyl-dom"/>
    <property type="match status" value="1"/>
</dbReference>
<proteinExistence type="predicted"/>
<dbReference type="EMBL" id="CACVAY010000141">
    <property type="protein sequence ID" value="CAA6827728.1"/>
    <property type="molecule type" value="Genomic_DNA"/>
</dbReference>
<dbReference type="InterPro" id="IPR036736">
    <property type="entry name" value="ACP-like_sf"/>
</dbReference>
<dbReference type="GO" id="GO:0031177">
    <property type="term" value="F:phosphopantetheine binding"/>
    <property type="evidence" value="ECO:0007669"/>
    <property type="project" value="TreeGrafter"/>
</dbReference>
<dbReference type="InterPro" id="IPR011004">
    <property type="entry name" value="Trimer_LpxA-like_sf"/>
</dbReference>
<gene>
    <name evidence="3" type="ORF">HELGO_WM8485</name>
</gene>
<dbReference type="Pfam" id="PF00501">
    <property type="entry name" value="AMP-binding"/>
    <property type="match status" value="1"/>
</dbReference>
<dbReference type="InterPro" id="IPR025110">
    <property type="entry name" value="AMP-bd_C"/>
</dbReference>
<dbReference type="InterPro" id="IPR020845">
    <property type="entry name" value="AMP-binding_CS"/>
</dbReference>
<reference evidence="3" key="1">
    <citation type="submission" date="2020-01" db="EMBL/GenBank/DDBJ databases">
        <authorList>
            <person name="Meier V. D."/>
            <person name="Meier V D."/>
        </authorList>
    </citation>
    <scope>NUCLEOTIDE SEQUENCE</scope>
    <source>
        <strain evidence="3">HLG_WM_MAG_07</strain>
    </source>
</reference>
<dbReference type="GO" id="GO:0044550">
    <property type="term" value="P:secondary metabolite biosynthetic process"/>
    <property type="evidence" value="ECO:0007669"/>
    <property type="project" value="TreeGrafter"/>
</dbReference>
<name>A0A6S6U7R9_9GAMM</name>
<dbReference type="InterPro" id="IPR000873">
    <property type="entry name" value="AMP-dep_synth/lig_dom"/>
</dbReference>
<dbReference type="NCBIfam" id="TIGR02353">
    <property type="entry name" value="NRPS_term_dom"/>
    <property type="match status" value="1"/>
</dbReference>